<keyword evidence="7 9" id="KW-0460">Magnesium</keyword>
<comment type="similarity">
    <text evidence="9">Belongs to the dethiobiotin synthetase family.</text>
</comment>
<keyword evidence="5 9" id="KW-0093">Biotin biosynthesis</keyword>
<feature type="binding site" evidence="9">
    <location>
        <position position="110"/>
    </location>
    <ligand>
        <name>Mg(2+)</name>
        <dbReference type="ChEBI" id="CHEBI:18420"/>
    </ligand>
</feature>
<dbReference type="SUPFAM" id="SSF52540">
    <property type="entry name" value="P-loop containing nucleoside triphosphate hydrolases"/>
    <property type="match status" value="1"/>
</dbReference>
<dbReference type="HAMAP" id="MF_00336">
    <property type="entry name" value="BioD"/>
    <property type="match status" value="1"/>
</dbReference>
<keyword evidence="3 9" id="KW-0479">Metal-binding</keyword>
<feature type="binding site" evidence="9">
    <location>
        <position position="40"/>
    </location>
    <ligand>
        <name>substrate</name>
    </ligand>
</feature>
<feature type="binding site" evidence="9">
    <location>
        <position position="20"/>
    </location>
    <ligand>
        <name>Mg(2+)</name>
        <dbReference type="ChEBI" id="CHEBI:18420"/>
    </ligand>
</feature>
<dbReference type="GO" id="GO:0004141">
    <property type="term" value="F:dethiobiotin synthase activity"/>
    <property type="evidence" value="ECO:0007669"/>
    <property type="project" value="UniProtKB-EC"/>
</dbReference>
<evidence type="ECO:0000256" key="6">
    <source>
        <dbReference type="ARBA" id="ARBA00022840"/>
    </source>
</evidence>
<gene>
    <name evidence="9 10" type="primary">bioD</name>
    <name evidence="10" type="ORF">ACFOD9_06080</name>
</gene>
<protein>
    <recommendedName>
        <fullName evidence="9">ATP-dependent dethiobiotin synthetase BioD</fullName>
        <ecNumber evidence="9">6.3.3.3</ecNumber>
    </recommendedName>
    <alternativeName>
        <fullName evidence="9">DTB synthetase</fullName>
        <shortName evidence="9">DTBS</shortName>
    </alternativeName>
    <alternativeName>
        <fullName evidence="9">Dethiobiotin synthase</fullName>
    </alternativeName>
</protein>
<evidence type="ECO:0000256" key="3">
    <source>
        <dbReference type="ARBA" id="ARBA00022723"/>
    </source>
</evidence>
<feature type="binding site" evidence="9">
    <location>
        <position position="49"/>
    </location>
    <ligand>
        <name>Mg(2+)</name>
        <dbReference type="ChEBI" id="CHEBI:18420"/>
    </ligand>
</feature>
<keyword evidence="6 9" id="KW-0067">ATP-binding</keyword>
<name>A0ABV7IQF2_9SPHN</name>
<comment type="caution">
    <text evidence="9">Lacks conserved residue(s) required for the propagation of feature annotation.</text>
</comment>
<dbReference type="InterPro" id="IPR027417">
    <property type="entry name" value="P-loop_NTPase"/>
</dbReference>
<dbReference type="EMBL" id="JBHRTQ010000007">
    <property type="protein sequence ID" value="MFC3173815.1"/>
    <property type="molecule type" value="Genomic_DNA"/>
</dbReference>
<feature type="binding site" evidence="9">
    <location>
        <begin position="16"/>
        <end position="21"/>
    </location>
    <ligand>
        <name>ATP</name>
        <dbReference type="ChEBI" id="CHEBI:30616"/>
    </ligand>
</feature>
<dbReference type="Gene3D" id="3.40.50.300">
    <property type="entry name" value="P-loop containing nucleotide triphosphate hydrolases"/>
    <property type="match status" value="1"/>
</dbReference>
<dbReference type="NCBIfam" id="TIGR00347">
    <property type="entry name" value="bioD"/>
    <property type="match status" value="1"/>
</dbReference>
<comment type="catalytic activity">
    <reaction evidence="8">
        <text>(7R,8S)-8-amino-7-(carboxyamino)nonanoate + ATP = (4R,5S)-dethiobiotin + ADP + phosphate + H(+)</text>
        <dbReference type="Rhea" id="RHEA:63684"/>
        <dbReference type="ChEBI" id="CHEBI:15378"/>
        <dbReference type="ChEBI" id="CHEBI:30616"/>
        <dbReference type="ChEBI" id="CHEBI:43474"/>
        <dbReference type="ChEBI" id="CHEBI:149470"/>
        <dbReference type="ChEBI" id="CHEBI:149473"/>
        <dbReference type="ChEBI" id="CHEBI:456216"/>
    </reaction>
</comment>
<keyword evidence="2 9" id="KW-0436">Ligase</keyword>
<evidence type="ECO:0000256" key="5">
    <source>
        <dbReference type="ARBA" id="ARBA00022756"/>
    </source>
</evidence>
<evidence type="ECO:0000313" key="10">
    <source>
        <dbReference type="EMBL" id="MFC3173815.1"/>
    </source>
</evidence>
<sequence>MTAPARTLIVTGTDTGVGKTVFAAALAGALGARYWKPVQSGPDDEGGSDSLRVARLAGIPAHRIHPEAYRLTQPLSPHRAAELDGVAIDPARLALPQEDGPRGDGPLVVEGAGGVLVPLTRDWLYADQFARWQAPVVVVARTGLGTINHTLLSLEALRARGVPVLGVAFVGEANADNEATICAMGQAKRLGRLPILPAITPAALAAAFAAAFRPQDFLGEDIA</sequence>
<keyword evidence="4 9" id="KW-0547">Nucleotide-binding</keyword>
<comment type="subcellular location">
    <subcellularLocation>
        <location evidence="9">Cytoplasm</location>
    </subcellularLocation>
</comment>
<keyword evidence="11" id="KW-1185">Reference proteome</keyword>
<comment type="cofactor">
    <cofactor evidence="9">
        <name>Mg(2+)</name>
        <dbReference type="ChEBI" id="CHEBI:18420"/>
    </cofactor>
</comment>
<dbReference type="RefSeq" id="WP_379509200.1">
    <property type="nucleotide sequence ID" value="NZ_JBHRTQ010000007.1"/>
</dbReference>
<reference evidence="11" key="1">
    <citation type="journal article" date="2019" name="Int. J. Syst. Evol. Microbiol.">
        <title>The Global Catalogue of Microorganisms (GCM) 10K type strain sequencing project: providing services to taxonomists for standard genome sequencing and annotation.</title>
        <authorList>
            <consortium name="The Broad Institute Genomics Platform"/>
            <consortium name="The Broad Institute Genome Sequencing Center for Infectious Disease"/>
            <person name="Wu L."/>
            <person name="Ma J."/>
        </authorList>
    </citation>
    <scope>NUCLEOTIDE SEQUENCE [LARGE SCALE GENOMIC DNA]</scope>
    <source>
        <strain evidence="11">KCTC 42984</strain>
    </source>
</reference>
<comment type="function">
    <text evidence="9">Catalyzes a mechanistically unusual reaction, the ATP-dependent insertion of CO2 between the N7 and N8 nitrogen atoms of 7,8-diaminopelargonic acid (DAPA, also called 7,8-diammoniononanoate) to form a ureido ring.</text>
</comment>
<evidence type="ECO:0000256" key="7">
    <source>
        <dbReference type="ARBA" id="ARBA00022842"/>
    </source>
</evidence>
<dbReference type="InterPro" id="IPR004472">
    <property type="entry name" value="DTB_synth_BioD"/>
</dbReference>
<dbReference type="PANTHER" id="PTHR43210:SF2">
    <property type="entry name" value="ATP-DEPENDENT DETHIOBIOTIN SYNTHETASE BIOD 2"/>
    <property type="match status" value="1"/>
</dbReference>
<evidence type="ECO:0000256" key="4">
    <source>
        <dbReference type="ARBA" id="ARBA00022741"/>
    </source>
</evidence>
<comment type="pathway">
    <text evidence="9">Cofactor biosynthesis; biotin biosynthesis; biotin from 7,8-diaminononanoate: step 1/2.</text>
</comment>
<evidence type="ECO:0000256" key="2">
    <source>
        <dbReference type="ARBA" id="ARBA00022598"/>
    </source>
</evidence>
<organism evidence="10 11">
    <name type="scientific">Novosphingobium bradum</name>
    <dbReference type="NCBI Taxonomy" id="1737444"/>
    <lineage>
        <taxon>Bacteria</taxon>
        <taxon>Pseudomonadati</taxon>
        <taxon>Pseudomonadota</taxon>
        <taxon>Alphaproteobacteria</taxon>
        <taxon>Sphingomonadales</taxon>
        <taxon>Sphingomonadaceae</taxon>
        <taxon>Novosphingobium</taxon>
    </lineage>
</organism>
<dbReference type="PANTHER" id="PTHR43210">
    <property type="entry name" value="DETHIOBIOTIN SYNTHETASE"/>
    <property type="match status" value="1"/>
</dbReference>
<evidence type="ECO:0000256" key="1">
    <source>
        <dbReference type="ARBA" id="ARBA00022490"/>
    </source>
</evidence>
<dbReference type="EC" id="6.3.3.3" evidence="9"/>
<feature type="binding site" evidence="9">
    <location>
        <position position="49"/>
    </location>
    <ligand>
        <name>ATP</name>
        <dbReference type="ChEBI" id="CHEBI:30616"/>
    </ligand>
</feature>
<evidence type="ECO:0000256" key="8">
    <source>
        <dbReference type="ARBA" id="ARBA00047386"/>
    </source>
</evidence>
<dbReference type="CDD" id="cd03109">
    <property type="entry name" value="DTBS"/>
    <property type="match status" value="1"/>
</dbReference>
<comment type="catalytic activity">
    <reaction evidence="9">
        <text>(7R,8S)-7,8-diammoniononanoate + CO2 + ATP = (4R,5S)-dethiobiotin + ADP + phosphate + 3 H(+)</text>
        <dbReference type="Rhea" id="RHEA:15805"/>
        <dbReference type="ChEBI" id="CHEBI:15378"/>
        <dbReference type="ChEBI" id="CHEBI:16526"/>
        <dbReference type="ChEBI" id="CHEBI:30616"/>
        <dbReference type="ChEBI" id="CHEBI:43474"/>
        <dbReference type="ChEBI" id="CHEBI:149469"/>
        <dbReference type="ChEBI" id="CHEBI:149473"/>
        <dbReference type="ChEBI" id="CHEBI:456216"/>
        <dbReference type="EC" id="6.3.3.3"/>
    </reaction>
</comment>
<comment type="subunit">
    <text evidence="9">Homodimer.</text>
</comment>
<dbReference type="Pfam" id="PF13500">
    <property type="entry name" value="AAA_26"/>
    <property type="match status" value="1"/>
</dbReference>
<dbReference type="Proteomes" id="UP001595604">
    <property type="component" value="Unassembled WGS sequence"/>
</dbReference>
<dbReference type="PIRSF" id="PIRSF006755">
    <property type="entry name" value="DTB_synth"/>
    <property type="match status" value="1"/>
</dbReference>
<keyword evidence="1 9" id="KW-0963">Cytoplasm</keyword>
<evidence type="ECO:0000256" key="9">
    <source>
        <dbReference type="HAMAP-Rule" id="MF_00336"/>
    </source>
</evidence>
<feature type="binding site" evidence="9">
    <location>
        <begin position="110"/>
        <end position="113"/>
    </location>
    <ligand>
        <name>ATP</name>
        <dbReference type="ChEBI" id="CHEBI:30616"/>
    </ligand>
</feature>
<evidence type="ECO:0000313" key="11">
    <source>
        <dbReference type="Proteomes" id="UP001595604"/>
    </source>
</evidence>
<proteinExistence type="inferred from homology"/>
<feature type="active site" evidence="9">
    <location>
        <position position="36"/>
    </location>
</feature>
<accession>A0ABV7IQF2</accession>
<comment type="caution">
    <text evidence="10">The sequence shown here is derived from an EMBL/GenBank/DDBJ whole genome shotgun (WGS) entry which is preliminary data.</text>
</comment>